<dbReference type="Pfam" id="PF01148">
    <property type="entry name" value="CTP_transf_1"/>
    <property type="match status" value="1"/>
</dbReference>
<feature type="transmembrane region" description="Helical" evidence="19">
    <location>
        <begin position="46"/>
        <end position="65"/>
    </location>
</feature>
<evidence type="ECO:0000256" key="5">
    <source>
        <dbReference type="ARBA" id="ARBA00010185"/>
    </source>
</evidence>
<keyword evidence="21" id="KW-1185">Reference proteome</keyword>
<evidence type="ECO:0000256" key="8">
    <source>
        <dbReference type="ARBA" id="ARBA00022475"/>
    </source>
</evidence>
<evidence type="ECO:0000256" key="6">
    <source>
        <dbReference type="ARBA" id="ARBA00012487"/>
    </source>
</evidence>
<evidence type="ECO:0000256" key="17">
    <source>
        <dbReference type="ARBA" id="ARBA00023264"/>
    </source>
</evidence>
<dbReference type="EMBL" id="JBHTJF010000022">
    <property type="protein sequence ID" value="MFD0943359.1"/>
    <property type="molecule type" value="Genomic_DNA"/>
</dbReference>
<comment type="pathway">
    <text evidence="4">Lipid metabolism.</text>
</comment>
<reference evidence="21" key="1">
    <citation type="journal article" date="2019" name="Int. J. Syst. Evol. Microbiol.">
        <title>The Global Catalogue of Microorganisms (GCM) 10K type strain sequencing project: providing services to taxonomists for standard genome sequencing and annotation.</title>
        <authorList>
            <consortium name="The Broad Institute Genomics Platform"/>
            <consortium name="The Broad Institute Genome Sequencing Center for Infectious Disease"/>
            <person name="Wu L."/>
            <person name="Ma J."/>
        </authorList>
    </citation>
    <scope>NUCLEOTIDE SEQUENCE [LARGE SCALE GENOMIC DNA]</scope>
    <source>
        <strain evidence="21">CCUG 63563</strain>
    </source>
</reference>
<keyword evidence="8" id="KW-1003">Cell membrane</keyword>
<keyword evidence="15 19" id="KW-0472">Membrane</keyword>
<organism evidence="20 21">
    <name type="scientific">Savagea faecisuis</name>
    <dbReference type="NCBI Taxonomy" id="1274803"/>
    <lineage>
        <taxon>Bacteria</taxon>
        <taxon>Bacillati</taxon>
        <taxon>Bacillota</taxon>
        <taxon>Bacilli</taxon>
        <taxon>Bacillales</taxon>
        <taxon>Caryophanaceae</taxon>
        <taxon>Savagea</taxon>
    </lineage>
</organism>
<evidence type="ECO:0000256" key="16">
    <source>
        <dbReference type="ARBA" id="ARBA00023209"/>
    </source>
</evidence>
<dbReference type="InterPro" id="IPR000374">
    <property type="entry name" value="PC_trans"/>
</dbReference>
<keyword evidence="14" id="KW-0443">Lipid metabolism</keyword>
<feature type="transmembrane region" description="Helical" evidence="19">
    <location>
        <begin position="109"/>
        <end position="127"/>
    </location>
</feature>
<evidence type="ECO:0000256" key="4">
    <source>
        <dbReference type="ARBA" id="ARBA00005189"/>
    </source>
</evidence>
<evidence type="ECO:0000256" key="13">
    <source>
        <dbReference type="ARBA" id="ARBA00022989"/>
    </source>
</evidence>
<keyword evidence="10 18" id="KW-0808">Transferase</keyword>
<dbReference type="PROSITE" id="PS01315">
    <property type="entry name" value="CDS"/>
    <property type="match status" value="1"/>
</dbReference>
<dbReference type="PANTHER" id="PTHR46382:SF1">
    <property type="entry name" value="PHOSPHATIDATE CYTIDYLYLTRANSFERASE"/>
    <property type="match status" value="1"/>
</dbReference>
<evidence type="ECO:0000256" key="1">
    <source>
        <dbReference type="ARBA" id="ARBA00001698"/>
    </source>
</evidence>
<dbReference type="PANTHER" id="PTHR46382">
    <property type="entry name" value="PHOSPHATIDATE CYTIDYLYLTRANSFERASE"/>
    <property type="match status" value="1"/>
</dbReference>
<keyword evidence="16" id="KW-0594">Phospholipid biosynthesis</keyword>
<protein>
    <recommendedName>
        <fullName evidence="7 18">Phosphatidate cytidylyltransferase</fullName>
        <ecNumber evidence="6 18">2.7.7.41</ecNumber>
    </recommendedName>
</protein>
<comment type="pathway">
    <text evidence="3 18">Phospholipid metabolism; CDP-diacylglycerol biosynthesis; CDP-diacylglycerol from sn-glycerol 3-phosphate: step 3/3.</text>
</comment>
<evidence type="ECO:0000256" key="12">
    <source>
        <dbReference type="ARBA" id="ARBA00022695"/>
    </source>
</evidence>
<dbReference type="GO" id="GO:0016779">
    <property type="term" value="F:nucleotidyltransferase activity"/>
    <property type="evidence" value="ECO:0007669"/>
    <property type="project" value="UniProtKB-KW"/>
</dbReference>
<evidence type="ECO:0000313" key="20">
    <source>
        <dbReference type="EMBL" id="MFD0943359.1"/>
    </source>
</evidence>
<feature type="transmembrane region" description="Helical" evidence="19">
    <location>
        <begin position="6"/>
        <end position="34"/>
    </location>
</feature>
<proteinExistence type="inferred from homology"/>
<feature type="transmembrane region" description="Helical" evidence="19">
    <location>
        <begin position="175"/>
        <end position="193"/>
    </location>
</feature>
<evidence type="ECO:0000256" key="15">
    <source>
        <dbReference type="ARBA" id="ARBA00023136"/>
    </source>
</evidence>
<keyword evidence="11 18" id="KW-0812">Transmembrane</keyword>
<name>A0ABW3H279_9BACL</name>
<sequence>MKQRIITAIVAFGIFIPFIFIGGLPLTLIIYAIASIGLFEMLRMRELSIFSIEGLLSWIALALLLLPNQYVAQLEQWTTLSIVEMIFVIVFLLLIVTVISKNRLTFDHVGFMILSFLYVGIGFHYFIETRTFGVEYIFYALLIVWTTDSGAYFIGRKVGKRKLWPEISPNKTVEGFWGGVLSAVVMVLIYQQFFTIHPSFVTVLIVTVVASMFGQLGDLVESALKRHYDVKDSGTLLPGHGGVMDRFDSLLFVLPLLHFLHLIG</sequence>
<evidence type="ECO:0000256" key="9">
    <source>
        <dbReference type="ARBA" id="ARBA00022516"/>
    </source>
</evidence>
<evidence type="ECO:0000256" key="18">
    <source>
        <dbReference type="RuleBase" id="RU003938"/>
    </source>
</evidence>
<gene>
    <name evidence="20" type="ORF">ACFQ0V_06175</name>
</gene>
<comment type="caution">
    <text evidence="20">The sequence shown here is derived from an EMBL/GenBank/DDBJ whole genome shotgun (WGS) entry which is preliminary data.</text>
</comment>
<evidence type="ECO:0000256" key="3">
    <source>
        <dbReference type="ARBA" id="ARBA00005119"/>
    </source>
</evidence>
<comment type="subcellular location">
    <subcellularLocation>
        <location evidence="2">Cell membrane</location>
        <topology evidence="2">Multi-pass membrane protein</topology>
    </subcellularLocation>
</comment>
<feature type="transmembrane region" description="Helical" evidence="19">
    <location>
        <begin position="199"/>
        <end position="217"/>
    </location>
</feature>
<feature type="transmembrane region" description="Helical" evidence="19">
    <location>
        <begin position="133"/>
        <end position="154"/>
    </location>
</feature>
<keyword evidence="13 19" id="KW-1133">Transmembrane helix</keyword>
<evidence type="ECO:0000313" key="21">
    <source>
        <dbReference type="Proteomes" id="UP001596976"/>
    </source>
</evidence>
<keyword evidence="9" id="KW-0444">Lipid biosynthesis</keyword>
<evidence type="ECO:0000256" key="10">
    <source>
        <dbReference type="ARBA" id="ARBA00022679"/>
    </source>
</evidence>
<comment type="catalytic activity">
    <reaction evidence="1 18">
        <text>a 1,2-diacyl-sn-glycero-3-phosphate + CTP + H(+) = a CDP-1,2-diacyl-sn-glycerol + diphosphate</text>
        <dbReference type="Rhea" id="RHEA:16229"/>
        <dbReference type="ChEBI" id="CHEBI:15378"/>
        <dbReference type="ChEBI" id="CHEBI:33019"/>
        <dbReference type="ChEBI" id="CHEBI:37563"/>
        <dbReference type="ChEBI" id="CHEBI:58332"/>
        <dbReference type="ChEBI" id="CHEBI:58608"/>
        <dbReference type="EC" id="2.7.7.41"/>
    </reaction>
</comment>
<keyword evidence="12 18" id="KW-0548">Nucleotidyltransferase</keyword>
<dbReference type="EC" id="2.7.7.41" evidence="6 18"/>
<comment type="similarity">
    <text evidence="5 18">Belongs to the CDS family.</text>
</comment>
<feature type="transmembrane region" description="Helical" evidence="19">
    <location>
        <begin position="77"/>
        <end position="97"/>
    </location>
</feature>
<evidence type="ECO:0000256" key="11">
    <source>
        <dbReference type="ARBA" id="ARBA00022692"/>
    </source>
</evidence>
<dbReference type="RefSeq" id="WP_381011051.1">
    <property type="nucleotide sequence ID" value="NZ_JBHTJF010000022.1"/>
</dbReference>
<evidence type="ECO:0000256" key="19">
    <source>
        <dbReference type="SAM" id="Phobius"/>
    </source>
</evidence>
<evidence type="ECO:0000256" key="2">
    <source>
        <dbReference type="ARBA" id="ARBA00004651"/>
    </source>
</evidence>
<evidence type="ECO:0000256" key="14">
    <source>
        <dbReference type="ARBA" id="ARBA00023098"/>
    </source>
</evidence>
<evidence type="ECO:0000256" key="7">
    <source>
        <dbReference type="ARBA" id="ARBA00019373"/>
    </source>
</evidence>
<accession>A0ABW3H279</accession>
<keyword evidence="17" id="KW-1208">Phospholipid metabolism</keyword>
<dbReference type="Proteomes" id="UP001596976">
    <property type="component" value="Unassembled WGS sequence"/>
</dbReference>